<dbReference type="Proteomes" id="UP000199220">
    <property type="component" value="Unassembled WGS sequence"/>
</dbReference>
<keyword evidence="3" id="KW-1185">Reference proteome</keyword>
<accession>A0A1H5GKL1</accession>
<reference evidence="3" key="1">
    <citation type="submission" date="2016-10" db="EMBL/GenBank/DDBJ databases">
        <authorList>
            <person name="Varghese N."/>
            <person name="Submissions S."/>
        </authorList>
    </citation>
    <scope>NUCLEOTIDE SEQUENCE [LARGE SCALE GENOMIC DNA]</scope>
    <source>
        <strain evidence="3">DSM 21368</strain>
    </source>
</reference>
<feature type="transmembrane region" description="Helical" evidence="1">
    <location>
        <begin position="77"/>
        <end position="94"/>
    </location>
</feature>
<dbReference type="EMBL" id="FNTX01000001">
    <property type="protein sequence ID" value="SEE16217.1"/>
    <property type="molecule type" value="Genomic_DNA"/>
</dbReference>
<protein>
    <recommendedName>
        <fullName evidence="4">DUF2752 domain-containing protein</fullName>
    </recommendedName>
</protein>
<gene>
    <name evidence="2" type="ORF">SAMN04488554_1682</name>
</gene>
<feature type="transmembrane region" description="Helical" evidence="1">
    <location>
        <begin position="106"/>
        <end position="123"/>
    </location>
</feature>
<keyword evidence="1" id="KW-0472">Membrane</keyword>
<evidence type="ECO:0000313" key="2">
    <source>
        <dbReference type="EMBL" id="SEE16217.1"/>
    </source>
</evidence>
<evidence type="ECO:0000256" key="1">
    <source>
        <dbReference type="SAM" id="Phobius"/>
    </source>
</evidence>
<proteinExistence type="predicted"/>
<dbReference type="InterPro" id="IPR021215">
    <property type="entry name" value="DUF2752"/>
</dbReference>
<sequence length="135" mass="14427">MTHGHARAKRDTIAPTVLGASIVVGTAVVVLMEPHDGGPVMCPFLLLTGYLCPGCGGLRTTYALATGDLVAAWDANPMLAVGLPVVAVLWLVWAVRSWRNLPKLALPRWLPLLGILVAMFWVVRNIPAVQPFLGP</sequence>
<dbReference type="STRING" id="648782.SAMN04488554_1682"/>
<dbReference type="AlphaFoldDB" id="A0A1H5GKL1"/>
<name>A0A1H5GKL1_9MICO</name>
<keyword evidence="1" id="KW-0812">Transmembrane</keyword>
<keyword evidence="1" id="KW-1133">Transmembrane helix</keyword>
<organism evidence="2 3">
    <name type="scientific">Ruania alba</name>
    <dbReference type="NCBI Taxonomy" id="648782"/>
    <lineage>
        <taxon>Bacteria</taxon>
        <taxon>Bacillati</taxon>
        <taxon>Actinomycetota</taxon>
        <taxon>Actinomycetes</taxon>
        <taxon>Micrococcales</taxon>
        <taxon>Ruaniaceae</taxon>
        <taxon>Ruania</taxon>
    </lineage>
</organism>
<evidence type="ECO:0000313" key="3">
    <source>
        <dbReference type="Proteomes" id="UP000199220"/>
    </source>
</evidence>
<feature type="transmembrane region" description="Helical" evidence="1">
    <location>
        <begin position="12"/>
        <end position="32"/>
    </location>
</feature>
<dbReference type="Pfam" id="PF10825">
    <property type="entry name" value="DUF2752"/>
    <property type="match status" value="1"/>
</dbReference>
<evidence type="ECO:0008006" key="4">
    <source>
        <dbReference type="Google" id="ProtNLM"/>
    </source>
</evidence>